<dbReference type="InterPro" id="IPR003595">
    <property type="entry name" value="Tyr_Pase_cat"/>
</dbReference>
<dbReference type="InterPro" id="IPR016130">
    <property type="entry name" value="Tyr_Pase_AS"/>
</dbReference>
<dbReference type="EMBL" id="KQ417054">
    <property type="protein sequence ID" value="KOF94007.1"/>
    <property type="molecule type" value="Genomic_DNA"/>
</dbReference>
<evidence type="ECO:0000256" key="1">
    <source>
        <dbReference type="SAM" id="MobiDB-lite"/>
    </source>
</evidence>
<feature type="compositionally biased region" description="Polar residues" evidence="1">
    <location>
        <begin position="242"/>
        <end position="291"/>
    </location>
</feature>
<feature type="domain" description="Tyrosine specific protein phosphatases" evidence="3">
    <location>
        <begin position="666"/>
        <end position="741"/>
    </location>
</feature>
<dbReference type="SUPFAM" id="SSF52799">
    <property type="entry name" value="(Phosphotyrosine protein) phosphatases II"/>
    <property type="match status" value="1"/>
</dbReference>
<dbReference type="PRINTS" id="PR00700">
    <property type="entry name" value="PRTYPHPHTASE"/>
</dbReference>
<dbReference type="GO" id="GO:0004725">
    <property type="term" value="F:protein tyrosine phosphatase activity"/>
    <property type="evidence" value="ECO:0007669"/>
    <property type="project" value="InterPro"/>
</dbReference>
<dbReference type="STRING" id="37653.A0A0L8HXS2"/>
<feature type="compositionally biased region" description="Polar residues" evidence="1">
    <location>
        <begin position="349"/>
        <end position="385"/>
    </location>
</feature>
<feature type="region of interest" description="Disordered" evidence="1">
    <location>
        <begin position="116"/>
        <end position="183"/>
    </location>
</feature>
<feature type="region of interest" description="Disordered" evidence="1">
    <location>
        <begin position="766"/>
        <end position="830"/>
    </location>
</feature>
<gene>
    <name evidence="4" type="ORF">OCBIM_22003010mg</name>
</gene>
<evidence type="ECO:0000259" key="2">
    <source>
        <dbReference type="PROSITE" id="PS50055"/>
    </source>
</evidence>
<dbReference type="SMART" id="SM00404">
    <property type="entry name" value="PTPc_motif"/>
    <property type="match status" value="1"/>
</dbReference>
<dbReference type="OrthoDB" id="10266451at2759"/>
<feature type="region of interest" description="Disordered" evidence="1">
    <location>
        <begin position="349"/>
        <end position="396"/>
    </location>
</feature>
<accession>A0A0L8HXS2</accession>
<feature type="region of interest" description="Disordered" evidence="1">
    <location>
        <begin position="910"/>
        <end position="955"/>
    </location>
</feature>
<dbReference type="AlphaFoldDB" id="A0A0L8HXS2"/>
<feature type="compositionally biased region" description="Low complexity" evidence="1">
    <location>
        <begin position="856"/>
        <end position="867"/>
    </location>
</feature>
<feature type="compositionally biased region" description="Low complexity" evidence="1">
    <location>
        <begin position="129"/>
        <end position="158"/>
    </location>
</feature>
<dbReference type="SMART" id="SM00194">
    <property type="entry name" value="PTPc"/>
    <property type="match status" value="1"/>
</dbReference>
<sequence>MSSSAGLQPPGLPPQIPNQWKQNQPQAPSQQTWIPNQSYGGLSHQQVTGQPQPGQIISSRFQSPAVPQSSPQHTYNQTPSQEMTANQQILAGSSHQTPFSQSFPVQAAKPTILDHSQQMATARMPAPVQQNQATQQQLQSGTSQIQPPSTQSSFQQQQNTMGVMQSHPNQGMTGVSTVQPQQQQQDLNFQQKLSTNLAPLSQQHLPGMTAQVPPLQQQQMQPGITPSHPQQHVAQQGVLPRQPTQQSNPNMLQNQSQQHITSGTSQGHLQPAHTQQVTSGQQQSNRQQMATSSVQGPSSQQQSGNQILSDVSGGHLQQPLSQYTPPSSTIITSADLNVTIQPQFTTVQNSNIQTSGPGQPSPQHTFKQSVTTSQSLPATQGSSHILNPPKLSRQWSGSTVSSLDDILSSSPENVRETTIADIVLTPKVLTPQEIQQQKEEAIKNNAMKLAQKQDPYQDKETLDKFVIEVEKFEKVVQGLSKPTLNGPSPLDSIWKELCDEQEKDSRKRSMAAARCDAMKNRDPDIMPYDDSRVLLTSQKDDYINASWLDELVLSCPKFIATQFPLNVTIVDFWIMVYEQGAEVIVKLFSEAEEGKKYPNYWPTEKGQVIFHGPIGLTLQTCKEKEFWTERLIYLTHSETKQARTIVHLQYRNWPVSGFPEKIPYLLQFIAEVHSFYRQQRSLTKPVIVHCSNGVGRTGTFISVYAGVEEVNHANGILDIQTLCQKMMKKRRYIIRDKEQLKYCYDTILYHAEDLLMKRGILTNKASFGDKLPNPGDKTHQRKPSEDLTKINVSSAQTETSKDSKVTSSKSEETNSEVDSGKVVDSTSSNLPDLVQQQCNLNTSDATGEAQVESRSRSGSGSSSKSIGTAGGSSGATSMSNSPQHIGSSQQKDIPLSLAQLQNPNTFTLELTAGRKKITKSSFTNKTTSITDSMNDPDDPLSSLDPLWSIKKKEDS</sequence>
<feature type="region of interest" description="Disordered" evidence="1">
    <location>
        <begin position="843"/>
        <end position="890"/>
    </location>
</feature>
<feature type="region of interest" description="Disordered" evidence="1">
    <location>
        <begin position="1"/>
        <end position="85"/>
    </location>
</feature>
<feature type="region of interest" description="Disordered" evidence="1">
    <location>
        <begin position="214"/>
        <end position="328"/>
    </location>
</feature>
<feature type="compositionally biased region" description="Low complexity" evidence="1">
    <location>
        <begin position="292"/>
        <end position="306"/>
    </location>
</feature>
<organism evidence="4">
    <name type="scientific">Octopus bimaculoides</name>
    <name type="common">California two-spotted octopus</name>
    <dbReference type="NCBI Taxonomy" id="37653"/>
    <lineage>
        <taxon>Eukaryota</taxon>
        <taxon>Metazoa</taxon>
        <taxon>Spiralia</taxon>
        <taxon>Lophotrochozoa</taxon>
        <taxon>Mollusca</taxon>
        <taxon>Cephalopoda</taxon>
        <taxon>Coleoidea</taxon>
        <taxon>Octopodiformes</taxon>
        <taxon>Octopoda</taxon>
        <taxon>Incirrata</taxon>
        <taxon>Octopodidae</taxon>
        <taxon>Octopus</taxon>
    </lineage>
</organism>
<evidence type="ECO:0000313" key="4">
    <source>
        <dbReference type="EMBL" id="KOF94007.1"/>
    </source>
</evidence>
<dbReference type="Pfam" id="PF00102">
    <property type="entry name" value="Y_phosphatase"/>
    <property type="match status" value="1"/>
</dbReference>
<feature type="compositionally biased region" description="Polar residues" evidence="1">
    <location>
        <begin position="159"/>
        <end position="178"/>
    </location>
</feature>
<evidence type="ECO:0008006" key="5">
    <source>
        <dbReference type="Google" id="ProtNLM"/>
    </source>
</evidence>
<reference evidence="4" key="1">
    <citation type="submission" date="2015-07" db="EMBL/GenBank/DDBJ databases">
        <title>MeaNS - Measles Nucleotide Surveillance Program.</title>
        <authorList>
            <person name="Tran T."/>
            <person name="Druce J."/>
        </authorList>
    </citation>
    <scope>NUCLEOTIDE SEQUENCE</scope>
    <source>
        <strain evidence="4">UCB-OBI-ISO-001</strain>
        <tissue evidence="4">Gonad</tissue>
    </source>
</reference>
<dbReference type="InterPro" id="IPR000242">
    <property type="entry name" value="PTP_cat"/>
</dbReference>
<dbReference type="InterPro" id="IPR029021">
    <property type="entry name" value="Prot-tyrosine_phosphatase-like"/>
</dbReference>
<proteinExistence type="predicted"/>
<name>A0A0L8HXS2_OCTBM</name>
<feature type="compositionally biased region" description="Polar residues" evidence="1">
    <location>
        <begin position="919"/>
        <end position="930"/>
    </location>
</feature>
<feature type="domain" description="Tyrosine-protein phosphatase" evidence="2">
    <location>
        <begin position="490"/>
        <end position="750"/>
    </location>
</feature>
<dbReference type="PANTHER" id="PTHR19134:SF449">
    <property type="entry name" value="TYROSINE-PROTEIN PHOSPHATASE 1"/>
    <property type="match status" value="1"/>
</dbReference>
<feature type="compositionally biased region" description="Polar residues" evidence="1">
    <location>
        <begin position="318"/>
        <end position="328"/>
    </location>
</feature>
<dbReference type="InterPro" id="IPR000387">
    <property type="entry name" value="Tyr_Pase_dom"/>
</dbReference>
<protein>
    <recommendedName>
        <fullName evidence="5">Protein-tyrosine-phosphatase</fullName>
    </recommendedName>
</protein>
<feature type="compositionally biased region" description="Basic and acidic residues" evidence="1">
    <location>
        <begin position="799"/>
        <end position="812"/>
    </location>
</feature>
<dbReference type="InterPro" id="IPR050348">
    <property type="entry name" value="Protein-Tyr_Phosphatase"/>
</dbReference>
<dbReference type="PROSITE" id="PS50056">
    <property type="entry name" value="TYR_PHOSPHATASE_2"/>
    <property type="match status" value="1"/>
</dbReference>
<feature type="compositionally biased region" description="Basic and acidic residues" evidence="1">
    <location>
        <begin position="776"/>
        <end position="788"/>
    </location>
</feature>
<dbReference type="Gene3D" id="3.90.190.10">
    <property type="entry name" value="Protein tyrosine phosphatase superfamily"/>
    <property type="match status" value="1"/>
</dbReference>
<dbReference type="PROSITE" id="PS50055">
    <property type="entry name" value="TYR_PHOSPHATASE_PTP"/>
    <property type="match status" value="1"/>
</dbReference>
<dbReference type="PROSITE" id="PS00383">
    <property type="entry name" value="TYR_PHOSPHATASE_1"/>
    <property type="match status" value="1"/>
</dbReference>
<dbReference type="PANTHER" id="PTHR19134">
    <property type="entry name" value="RECEPTOR-TYPE TYROSINE-PROTEIN PHOSPHATASE"/>
    <property type="match status" value="1"/>
</dbReference>
<feature type="compositionally biased region" description="Polar residues" evidence="1">
    <location>
        <begin position="17"/>
        <end position="85"/>
    </location>
</feature>
<evidence type="ECO:0000259" key="3">
    <source>
        <dbReference type="PROSITE" id="PS50056"/>
    </source>
</evidence>